<evidence type="ECO:0000313" key="1">
    <source>
        <dbReference type="EMBL" id="MBE9030676.1"/>
    </source>
</evidence>
<comment type="caution">
    <text evidence="1">The sequence shown here is derived from an EMBL/GenBank/DDBJ whole genome shotgun (WGS) entry which is preliminary data.</text>
</comment>
<name>A0A928Z2S0_9CYAN</name>
<gene>
    <name evidence="1" type="ORF">IQ266_13135</name>
</gene>
<accession>A0A928Z2S0</accession>
<reference evidence="1" key="1">
    <citation type="submission" date="2020-10" db="EMBL/GenBank/DDBJ databases">
        <authorList>
            <person name="Castelo-Branco R."/>
            <person name="Eusebio N."/>
            <person name="Adriana R."/>
            <person name="Vieira A."/>
            <person name="Brugerolle De Fraissinette N."/>
            <person name="Rezende De Castro R."/>
            <person name="Schneider M.P."/>
            <person name="Vasconcelos V."/>
            <person name="Leao P.N."/>
        </authorList>
    </citation>
    <scope>NUCLEOTIDE SEQUENCE</scope>
    <source>
        <strain evidence="1">LEGE 11480</strain>
    </source>
</reference>
<dbReference type="Proteomes" id="UP000625316">
    <property type="component" value="Unassembled WGS sequence"/>
</dbReference>
<dbReference type="EMBL" id="JADEXQ010000041">
    <property type="protein sequence ID" value="MBE9030676.1"/>
    <property type="molecule type" value="Genomic_DNA"/>
</dbReference>
<dbReference type="NCBIfam" id="NF045598">
    <property type="entry name" value="asr1405_asl0597"/>
    <property type="match status" value="1"/>
</dbReference>
<sequence length="102" mass="11612">MELNHSRPQLEMNLESPVMAQSDYWIEVEGIDRWVMHRRLQELGLTCKCQCGAPLQVRIDSPQDVLLCWSVMRSAVFQAGDRLAFAAGLEDCWNLEAAQSSM</sequence>
<organism evidence="1 2">
    <name type="scientific">Romeriopsis navalis LEGE 11480</name>
    <dbReference type="NCBI Taxonomy" id="2777977"/>
    <lineage>
        <taxon>Bacteria</taxon>
        <taxon>Bacillati</taxon>
        <taxon>Cyanobacteriota</taxon>
        <taxon>Cyanophyceae</taxon>
        <taxon>Leptolyngbyales</taxon>
        <taxon>Leptolyngbyaceae</taxon>
        <taxon>Romeriopsis</taxon>
        <taxon>Romeriopsis navalis</taxon>
    </lineage>
</organism>
<dbReference type="AlphaFoldDB" id="A0A928Z2S0"/>
<dbReference type="RefSeq" id="WP_264325505.1">
    <property type="nucleotide sequence ID" value="NZ_JADEXQ010000041.1"/>
</dbReference>
<proteinExistence type="predicted"/>
<keyword evidence="2" id="KW-1185">Reference proteome</keyword>
<evidence type="ECO:0000313" key="2">
    <source>
        <dbReference type="Proteomes" id="UP000625316"/>
    </source>
</evidence>
<protein>
    <submittedName>
        <fullName evidence="1">Uncharacterized protein</fullName>
    </submittedName>
</protein>
<dbReference type="InterPro" id="IPR054637">
    <property type="entry name" value="Asr1405_Asl0597-like"/>
</dbReference>